<name>A0A2H5QIM1_CITUN</name>
<dbReference type="AlphaFoldDB" id="A0A2H5QIM1"/>
<evidence type="ECO:0000313" key="2">
    <source>
        <dbReference type="Proteomes" id="UP000236630"/>
    </source>
</evidence>
<reference evidence="1 2" key="1">
    <citation type="journal article" date="2017" name="Front. Genet.">
        <title>Draft sequencing of the heterozygous diploid genome of Satsuma (Citrus unshiu Marc.) using a hybrid assembly approach.</title>
        <authorList>
            <person name="Shimizu T."/>
            <person name="Tanizawa Y."/>
            <person name="Mochizuki T."/>
            <person name="Nagasaki H."/>
            <person name="Yoshioka T."/>
            <person name="Toyoda A."/>
            <person name="Fujiyama A."/>
            <person name="Kaminuma E."/>
            <person name="Nakamura Y."/>
        </authorList>
    </citation>
    <scope>NUCLEOTIDE SEQUENCE [LARGE SCALE GENOMIC DNA]</scope>
    <source>
        <strain evidence="2">cv. Miyagawa wase</strain>
    </source>
</reference>
<proteinExistence type="predicted"/>
<comment type="caution">
    <text evidence="1">The sequence shown here is derived from an EMBL/GenBank/DDBJ whole genome shotgun (WGS) entry which is preliminary data.</text>
</comment>
<dbReference type="Proteomes" id="UP000236630">
    <property type="component" value="Unassembled WGS sequence"/>
</dbReference>
<protein>
    <submittedName>
        <fullName evidence="1">Uncharacterized protein</fullName>
    </submittedName>
</protein>
<organism evidence="1 2">
    <name type="scientific">Citrus unshiu</name>
    <name type="common">Satsuma mandarin</name>
    <name type="synonym">Citrus nobilis var. unshiu</name>
    <dbReference type="NCBI Taxonomy" id="55188"/>
    <lineage>
        <taxon>Eukaryota</taxon>
        <taxon>Viridiplantae</taxon>
        <taxon>Streptophyta</taxon>
        <taxon>Embryophyta</taxon>
        <taxon>Tracheophyta</taxon>
        <taxon>Spermatophyta</taxon>
        <taxon>Magnoliopsida</taxon>
        <taxon>eudicotyledons</taxon>
        <taxon>Gunneridae</taxon>
        <taxon>Pentapetalae</taxon>
        <taxon>rosids</taxon>
        <taxon>malvids</taxon>
        <taxon>Sapindales</taxon>
        <taxon>Rutaceae</taxon>
        <taxon>Aurantioideae</taxon>
        <taxon>Citrus</taxon>
    </lineage>
</organism>
<keyword evidence="2" id="KW-1185">Reference proteome</keyword>
<dbReference type="EMBL" id="BDQV01000411">
    <property type="protein sequence ID" value="GAY64474.1"/>
    <property type="molecule type" value="Genomic_DNA"/>
</dbReference>
<accession>A0A2H5QIM1</accession>
<sequence length="77" mass="8441">MLEIISCNFAGKVPDSLGNLLQLNYLTGEILGSVFGDDVGEFVESSGAGWGEVSFHFVVDDFPVKEIRRFNVGKEDE</sequence>
<gene>
    <name evidence="1" type="ORF">CUMW_233890</name>
</gene>
<evidence type="ECO:0000313" key="1">
    <source>
        <dbReference type="EMBL" id="GAY64474.1"/>
    </source>
</evidence>